<dbReference type="EMBL" id="MLJW01000254">
    <property type="protein sequence ID" value="OIQ91621.1"/>
    <property type="molecule type" value="Genomic_DNA"/>
</dbReference>
<evidence type="ECO:0000256" key="1">
    <source>
        <dbReference type="SAM" id="Phobius"/>
    </source>
</evidence>
<dbReference type="GO" id="GO:0015628">
    <property type="term" value="P:protein secretion by the type II secretion system"/>
    <property type="evidence" value="ECO:0007669"/>
    <property type="project" value="InterPro"/>
</dbReference>
<sequence>MARVASSRKLPGVLAALQARWAGMSTRERRLVSVAAAVVGAAVVWLALLRPALHTLRTAPADIAQLQSTLRTAQAQAQELSALAAAPAVTGQSGDLRSILDDWLREHGVQAQVTALPGSVTLDVLHLKPQALLELAQAARRDWGAAVTRAELARGADGLLAGRIQISQQQGPRNP</sequence>
<dbReference type="AlphaFoldDB" id="A0A1J5RUA5"/>
<protein>
    <submittedName>
        <fullName evidence="2">General secretion pathway, M protein</fullName>
    </submittedName>
</protein>
<organism evidence="2">
    <name type="scientific">mine drainage metagenome</name>
    <dbReference type="NCBI Taxonomy" id="410659"/>
    <lineage>
        <taxon>unclassified sequences</taxon>
        <taxon>metagenomes</taxon>
        <taxon>ecological metagenomes</taxon>
    </lineage>
</organism>
<name>A0A1J5RUA5_9ZZZZ</name>
<comment type="caution">
    <text evidence="2">The sequence shown here is derived from an EMBL/GenBank/DDBJ whole genome shotgun (WGS) entry which is preliminary data.</text>
</comment>
<proteinExistence type="predicted"/>
<dbReference type="Pfam" id="PF04612">
    <property type="entry name" value="T2SSM"/>
    <property type="match status" value="1"/>
</dbReference>
<keyword evidence="1" id="KW-0472">Membrane</keyword>
<keyword evidence="1" id="KW-0812">Transmembrane</keyword>
<evidence type="ECO:0000313" key="2">
    <source>
        <dbReference type="EMBL" id="OIQ91621.1"/>
    </source>
</evidence>
<dbReference type="GO" id="GO:0015627">
    <property type="term" value="C:type II protein secretion system complex"/>
    <property type="evidence" value="ECO:0007669"/>
    <property type="project" value="InterPro"/>
</dbReference>
<keyword evidence="1" id="KW-1133">Transmembrane helix</keyword>
<dbReference type="InterPro" id="IPR007690">
    <property type="entry name" value="T2SS_GspM"/>
</dbReference>
<gene>
    <name evidence="2" type="ORF">GALL_264820</name>
</gene>
<accession>A0A1J5RUA5</accession>
<reference evidence="2" key="1">
    <citation type="submission" date="2016-10" db="EMBL/GenBank/DDBJ databases">
        <title>Sequence of Gallionella enrichment culture.</title>
        <authorList>
            <person name="Poehlein A."/>
            <person name="Muehling M."/>
            <person name="Daniel R."/>
        </authorList>
    </citation>
    <scope>NUCLEOTIDE SEQUENCE</scope>
</reference>
<feature type="transmembrane region" description="Helical" evidence="1">
    <location>
        <begin position="32"/>
        <end position="49"/>
    </location>
</feature>